<dbReference type="Pfam" id="PF14239">
    <property type="entry name" value="RRXRR"/>
    <property type="match status" value="1"/>
</dbReference>
<dbReference type="EMBL" id="MSDW01000002">
    <property type="protein sequence ID" value="OKY77238.1"/>
    <property type="molecule type" value="Genomic_DNA"/>
</dbReference>
<feature type="compositionally biased region" description="Basic residues" evidence="1">
    <location>
        <begin position="28"/>
        <end position="38"/>
    </location>
</feature>
<dbReference type="AlphaFoldDB" id="A0A1Q6DSC6"/>
<dbReference type="InParanoid" id="A0A1Q6DSC6"/>
<comment type="caution">
    <text evidence="3">The sequence shown here is derived from an EMBL/GenBank/DDBJ whole genome shotgun (WGS) entry which is preliminary data.</text>
</comment>
<gene>
    <name evidence="3" type="ORF">BTN85_1886</name>
</gene>
<sequence length="56" mass="6915">MIADNKELITGELELRNDISKKLQERRKYQRQRTHRNTRYREPKSNNKKKREEMVG</sequence>
<name>A0A1Q6DSC6_METT1</name>
<evidence type="ECO:0000256" key="1">
    <source>
        <dbReference type="SAM" id="MobiDB-lite"/>
    </source>
</evidence>
<evidence type="ECO:0000259" key="2">
    <source>
        <dbReference type="Pfam" id="PF14239"/>
    </source>
</evidence>
<feature type="region of interest" description="Disordered" evidence="1">
    <location>
        <begin position="24"/>
        <end position="56"/>
    </location>
</feature>
<protein>
    <recommendedName>
        <fullName evidence="2">RRXRR domain-containing protein</fullName>
    </recommendedName>
</protein>
<dbReference type="InterPro" id="IPR025938">
    <property type="entry name" value="RRXRR_dom"/>
</dbReference>
<evidence type="ECO:0000313" key="3">
    <source>
        <dbReference type="EMBL" id="OKY77238.1"/>
    </source>
</evidence>
<proteinExistence type="predicted"/>
<keyword evidence="4" id="KW-1185">Reference proteome</keyword>
<dbReference type="Proteomes" id="UP000185744">
    <property type="component" value="Unassembled WGS sequence"/>
</dbReference>
<accession>A0A1Q6DSC6</accession>
<reference evidence="3" key="1">
    <citation type="submission" date="2016-12" db="EMBL/GenBank/DDBJ databases">
        <title>Discovery of methanogenic haloarchaea.</title>
        <authorList>
            <person name="Sorokin D.Y."/>
            <person name="Makarova K.S."/>
            <person name="Abbas B."/>
            <person name="Ferrer M."/>
            <person name="Golyshin P.N."/>
        </authorList>
    </citation>
    <scope>NUCLEOTIDE SEQUENCE [LARGE SCALE GENOMIC DNA]</scope>
    <source>
        <strain evidence="3">HMET1</strain>
    </source>
</reference>
<evidence type="ECO:0000313" key="4">
    <source>
        <dbReference type="Proteomes" id="UP000185744"/>
    </source>
</evidence>
<organism evidence="3 4">
    <name type="scientific">Methanohalarchaeum thermophilum</name>
    <dbReference type="NCBI Taxonomy" id="1903181"/>
    <lineage>
        <taxon>Archaea</taxon>
        <taxon>Methanobacteriati</taxon>
        <taxon>Methanobacteriota</taxon>
        <taxon>Methanonatronarchaeia</taxon>
        <taxon>Methanonatronarchaeales</taxon>
        <taxon>Methanonatronarchaeaceae</taxon>
        <taxon>Candidatus Methanohalarchaeum</taxon>
    </lineage>
</organism>
<feature type="domain" description="RRXRR" evidence="2">
    <location>
        <begin position="3"/>
        <end position="53"/>
    </location>
</feature>
<feature type="compositionally biased region" description="Basic and acidic residues" evidence="1">
    <location>
        <begin position="39"/>
        <end position="56"/>
    </location>
</feature>